<dbReference type="InterPro" id="IPR033140">
    <property type="entry name" value="Lipase_GDXG_put_SER_AS"/>
</dbReference>
<evidence type="ECO:0000256" key="1">
    <source>
        <dbReference type="ARBA" id="ARBA00010515"/>
    </source>
</evidence>
<dbReference type="STRING" id="366533.SAMN05444339_107146"/>
<dbReference type="OrthoDB" id="9806180at2"/>
<dbReference type="Gene3D" id="3.40.50.1820">
    <property type="entry name" value="alpha/beta hydrolase"/>
    <property type="match status" value="1"/>
</dbReference>
<evidence type="ECO:0000256" key="2">
    <source>
        <dbReference type="ARBA" id="ARBA00022801"/>
    </source>
</evidence>
<dbReference type="RefSeq" id="WP_084114431.1">
    <property type="nucleotide sequence ID" value="NZ_FQUE01000007.1"/>
</dbReference>
<dbReference type="AlphaFoldDB" id="A0A1M5CDW5"/>
<feature type="active site" evidence="3">
    <location>
        <position position="147"/>
    </location>
</feature>
<dbReference type="InterPro" id="IPR050300">
    <property type="entry name" value="GDXG_lipolytic_enzyme"/>
</dbReference>
<dbReference type="InterPro" id="IPR013094">
    <property type="entry name" value="AB_hydrolase_3"/>
</dbReference>
<evidence type="ECO:0000259" key="4">
    <source>
        <dbReference type="Pfam" id="PF07859"/>
    </source>
</evidence>
<feature type="domain" description="Alpha/beta hydrolase fold-3" evidence="4">
    <location>
        <begin position="74"/>
        <end position="275"/>
    </location>
</feature>
<sequence>MPSLPQRLATLNARLVQKPLLALIGNPVILRHLFTLNAVLGIRTPKGLTLDTLRLGQRTCTLCDMGQPHTHGTLLYIHGGAFTLGNLRGYRHLVARLGQAAGMRAVFLNYRLAPEHPFPAGLDDAEAAWRALAADPNSGPMTLAGDSAGGNIALALLGRIIAKGLPMPAAVAALCPVTDLRLQNPSLTSNRRHDPLVSTRWGARGIAAYLNGADPAQPDASPILGDFRGAPPVLIHTDTTEVLYDDARLMAERLTAQGVDVTLTESTGLPHVWHMNVGRTPEADASVADVGAFLAEHAARATSGTHPTSASPRA</sequence>
<protein>
    <submittedName>
        <fullName evidence="5">Acetyl esterase/lipase</fullName>
    </submittedName>
</protein>
<dbReference type="PROSITE" id="PS01174">
    <property type="entry name" value="LIPASE_GDXG_SER"/>
    <property type="match status" value="1"/>
</dbReference>
<evidence type="ECO:0000313" key="5">
    <source>
        <dbReference type="EMBL" id="SHF52915.1"/>
    </source>
</evidence>
<name>A0A1M5CDW5_LOKAT</name>
<keyword evidence="2" id="KW-0378">Hydrolase</keyword>
<evidence type="ECO:0000313" key="6">
    <source>
        <dbReference type="Proteomes" id="UP000183987"/>
    </source>
</evidence>
<dbReference type="SUPFAM" id="SSF53474">
    <property type="entry name" value="alpha/beta-Hydrolases"/>
    <property type="match status" value="1"/>
</dbReference>
<accession>A0A1M5CDW5</accession>
<dbReference type="GO" id="GO:0004806">
    <property type="term" value="F:triacylglycerol lipase activity"/>
    <property type="evidence" value="ECO:0007669"/>
    <property type="project" value="TreeGrafter"/>
</dbReference>
<evidence type="ECO:0000256" key="3">
    <source>
        <dbReference type="PROSITE-ProRule" id="PRU10038"/>
    </source>
</evidence>
<dbReference type="EMBL" id="FQUE01000007">
    <property type="protein sequence ID" value="SHF52915.1"/>
    <property type="molecule type" value="Genomic_DNA"/>
</dbReference>
<reference evidence="6" key="1">
    <citation type="submission" date="2016-11" db="EMBL/GenBank/DDBJ databases">
        <authorList>
            <person name="Varghese N."/>
            <person name="Submissions S."/>
        </authorList>
    </citation>
    <scope>NUCLEOTIDE SEQUENCE [LARGE SCALE GENOMIC DNA]</scope>
    <source>
        <strain evidence="6">DSM 29326</strain>
    </source>
</reference>
<dbReference type="Proteomes" id="UP000183987">
    <property type="component" value="Unassembled WGS sequence"/>
</dbReference>
<dbReference type="Pfam" id="PF07859">
    <property type="entry name" value="Abhydrolase_3"/>
    <property type="match status" value="1"/>
</dbReference>
<keyword evidence="6" id="KW-1185">Reference proteome</keyword>
<proteinExistence type="inferred from homology"/>
<dbReference type="PANTHER" id="PTHR48081">
    <property type="entry name" value="AB HYDROLASE SUPERFAMILY PROTEIN C4A8.06C"/>
    <property type="match status" value="1"/>
</dbReference>
<gene>
    <name evidence="5" type="ORF">SAMN05444339_107146</name>
</gene>
<dbReference type="PANTHER" id="PTHR48081:SF30">
    <property type="entry name" value="ACETYL-HYDROLASE LIPR-RELATED"/>
    <property type="match status" value="1"/>
</dbReference>
<organism evidence="5 6">
    <name type="scientific">Loktanella atrilutea</name>
    <dbReference type="NCBI Taxonomy" id="366533"/>
    <lineage>
        <taxon>Bacteria</taxon>
        <taxon>Pseudomonadati</taxon>
        <taxon>Pseudomonadota</taxon>
        <taxon>Alphaproteobacteria</taxon>
        <taxon>Rhodobacterales</taxon>
        <taxon>Roseobacteraceae</taxon>
        <taxon>Loktanella</taxon>
    </lineage>
</organism>
<comment type="similarity">
    <text evidence="1">Belongs to the 'GDXG' lipolytic enzyme family.</text>
</comment>
<dbReference type="InterPro" id="IPR029058">
    <property type="entry name" value="AB_hydrolase_fold"/>
</dbReference>